<organism evidence="1">
    <name type="scientific">Arundo donax</name>
    <name type="common">Giant reed</name>
    <name type="synonym">Donax arundinaceus</name>
    <dbReference type="NCBI Taxonomy" id="35708"/>
    <lineage>
        <taxon>Eukaryota</taxon>
        <taxon>Viridiplantae</taxon>
        <taxon>Streptophyta</taxon>
        <taxon>Embryophyta</taxon>
        <taxon>Tracheophyta</taxon>
        <taxon>Spermatophyta</taxon>
        <taxon>Magnoliopsida</taxon>
        <taxon>Liliopsida</taxon>
        <taxon>Poales</taxon>
        <taxon>Poaceae</taxon>
        <taxon>PACMAD clade</taxon>
        <taxon>Arundinoideae</taxon>
        <taxon>Arundineae</taxon>
        <taxon>Arundo</taxon>
    </lineage>
</organism>
<reference evidence="1" key="1">
    <citation type="submission" date="2014-09" db="EMBL/GenBank/DDBJ databases">
        <authorList>
            <person name="Magalhaes I.L.F."/>
            <person name="Oliveira U."/>
            <person name="Santos F.R."/>
            <person name="Vidigal T.H.D.A."/>
            <person name="Brescovit A.D."/>
            <person name="Santos A.J."/>
        </authorList>
    </citation>
    <scope>NUCLEOTIDE SEQUENCE</scope>
    <source>
        <tissue evidence="1">Shoot tissue taken approximately 20 cm above the soil surface</tissue>
    </source>
</reference>
<evidence type="ECO:0000313" key="1">
    <source>
        <dbReference type="EMBL" id="JAD40758.1"/>
    </source>
</evidence>
<sequence length="32" mass="3511">MASLLAGAPMGSLHVHIVVLTYKRLIGYWISI</sequence>
<protein>
    <submittedName>
        <fullName evidence="1">Uncharacterized protein</fullName>
    </submittedName>
</protein>
<reference evidence="1" key="2">
    <citation type="journal article" date="2015" name="Data Brief">
        <title>Shoot transcriptome of the giant reed, Arundo donax.</title>
        <authorList>
            <person name="Barrero R.A."/>
            <person name="Guerrero F.D."/>
            <person name="Moolhuijzen P."/>
            <person name="Goolsby J.A."/>
            <person name="Tidwell J."/>
            <person name="Bellgard S.E."/>
            <person name="Bellgard M.I."/>
        </authorList>
    </citation>
    <scope>NUCLEOTIDE SEQUENCE</scope>
    <source>
        <tissue evidence="1">Shoot tissue taken approximately 20 cm above the soil surface</tissue>
    </source>
</reference>
<dbReference type="AlphaFoldDB" id="A0A0A8ZSV1"/>
<proteinExistence type="predicted"/>
<name>A0A0A8ZSV1_ARUDO</name>
<accession>A0A0A8ZSV1</accession>
<dbReference type="EMBL" id="GBRH01257137">
    <property type="protein sequence ID" value="JAD40758.1"/>
    <property type="molecule type" value="Transcribed_RNA"/>
</dbReference>